<accession>C7YJP5</accession>
<dbReference type="PROSITE" id="PS00086">
    <property type="entry name" value="CYTOCHROME_P450"/>
    <property type="match status" value="1"/>
</dbReference>
<evidence type="ECO:0000313" key="12">
    <source>
        <dbReference type="Proteomes" id="UP000005206"/>
    </source>
</evidence>
<comment type="cofactor">
    <cofactor evidence="1 8">
        <name>heme</name>
        <dbReference type="ChEBI" id="CHEBI:30413"/>
    </cofactor>
</comment>
<keyword evidence="5 9" id="KW-0560">Oxidoreductase</keyword>
<dbReference type="PRINTS" id="PR00385">
    <property type="entry name" value="P450"/>
</dbReference>
<keyword evidence="10" id="KW-0472">Membrane</keyword>
<feature type="transmembrane region" description="Helical" evidence="10">
    <location>
        <begin position="47"/>
        <end position="69"/>
    </location>
</feature>
<evidence type="ECO:0008006" key="13">
    <source>
        <dbReference type="Google" id="ProtNLM"/>
    </source>
</evidence>
<keyword evidence="10" id="KW-1133">Transmembrane helix</keyword>
<dbReference type="GO" id="GO:0009403">
    <property type="term" value="P:toxin biosynthetic process"/>
    <property type="evidence" value="ECO:0007669"/>
    <property type="project" value="UniProtKB-ARBA"/>
</dbReference>
<organism evidence="11 12">
    <name type="scientific">Fusarium vanettenii (strain ATCC MYA-4622 / CBS 123669 / FGSC 9596 / NRRL 45880 / 77-13-4)</name>
    <name type="common">Fusarium solani subsp. pisi</name>
    <dbReference type="NCBI Taxonomy" id="660122"/>
    <lineage>
        <taxon>Eukaryota</taxon>
        <taxon>Fungi</taxon>
        <taxon>Dikarya</taxon>
        <taxon>Ascomycota</taxon>
        <taxon>Pezizomycotina</taxon>
        <taxon>Sordariomycetes</taxon>
        <taxon>Hypocreomycetidae</taxon>
        <taxon>Hypocreales</taxon>
        <taxon>Nectriaceae</taxon>
        <taxon>Fusarium</taxon>
        <taxon>Fusarium solani species complex</taxon>
        <taxon>Fusarium vanettenii</taxon>
    </lineage>
</organism>
<dbReference type="GO" id="GO:0020037">
    <property type="term" value="F:heme binding"/>
    <property type="evidence" value="ECO:0007669"/>
    <property type="project" value="InterPro"/>
</dbReference>
<keyword evidence="12" id="KW-1185">Reference proteome</keyword>
<dbReference type="HOGENOM" id="CLU_001570_14_11_1"/>
<evidence type="ECO:0000256" key="4">
    <source>
        <dbReference type="ARBA" id="ARBA00022723"/>
    </source>
</evidence>
<dbReference type="RefSeq" id="XP_003054022.1">
    <property type="nucleotide sequence ID" value="XM_003053976.1"/>
</dbReference>
<evidence type="ECO:0000256" key="9">
    <source>
        <dbReference type="RuleBase" id="RU000461"/>
    </source>
</evidence>
<dbReference type="EMBL" id="GG698896">
    <property type="protein sequence ID" value="EEU48309.1"/>
    <property type="molecule type" value="Genomic_DNA"/>
</dbReference>
<dbReference type="InterPro" id="IPR001128">
    <property type="entry name" value="Cyt_P450"/>
</dbReference>
<dbReference type="STRING" id="660122.C7YJP5"/>
<dbReference type="PANTHER" id="PTHR24305">
    <property type="entry name" value="CYTOCHROME P450"/>
    <property type="match status" value="1"/>
</dbReference>
<protein>
    <recommendedName>
        <fullName evidence="13">Cytochrome P450</fullName>
    </recommendedName>
</protein>
<dbReference type="Gene3D" id="1.10.630.10">
    <property type="entry name" value="Cytochrome P450"/>
    <property type="match status" value="1"/>
</dbReference>
<keyword evidence="7 9" id="KW-0503">Monooxygenase</keyword>
<feature type="binding site" description="axial binding residue" evidence="8">
    <location>
        <position position="475"/>
    </location>
    <ligand>
        <name>heme</name>
        <dbReference type="ChEBI" id="CHEBI:30413"/>
    </ligand>
    <ligandPart>
        <name>Fe</name>
        <dbReference type="ChEBI" id="CHEBI:18248"/>
    </ligandPart>
</feature>
<evidence type="ECO:0000256" key="6">
    <source>
        <dbReference type="ARBA" id="ARBA00023004"/>
    </source>
</evidence>
<dbReference type="CDD" id="cd11058">
    <property type="entry name" value="CYP60B-like"/>
    <property type="match status" value="1"/>
</dbReference>
<evidence type="ECO:0000256" key="10">
    <source>
        <dbReference type="SAM" id="Phobius"/>
    </source>
</evidence>
<dbReference type="AlphaFoldDB" id="C7YJP5"/>
<dbReference type="PRINTS" id="PR00463">
    <property type="entry name" value="EP450I"/>
</dbReference>
<dbReference type="KEGG" id="nhe:NECHADRAFT_90568"/>
<evidence type="ECO:0000313" key="11">
    <source>
        <dbReference type="EMBL" id="EEU48309.1"/>
    </source>
</evidence>
<dbReference type="InParanoid" id="C7YJP5"/>
<dbReference type="PANTHER" id="PTHR24305:SF210">
    <property type="entry name" value="CYTOCHROME P450 MONOOXYGENASE ASQL-RELATED"/>
    <property type="match status" value="1"/>
</dbReference>
<dbReference type="InterPro" id="IPR002401">
    <property type="entry name" value="Cyt_P450_E_grp-I"/>
</dbReference>
<evidence type="ECO:0000256" key="3">
    <source>
        <dbReference type="ARBA" id="ARBA00022617"/>
    </source>
</evidence>
<reference evidence="11 12" key="1">
    <citation type="journal article" date="2009" name="PLoS Genet.">
        <title>The genome of Nectria haematococca: contribution of supernumerary chromosomes to gene expansion.</title>
        <authorList>
            <person name="Coleman J.J."/>
            <person name="Rounsley S.D."/>
            <person name="Rodriguez-Carres M."/>
            <person name="Kuo A."/>
            <person name="Wasmann C.C."/>
            <person name="Grimwood J."/>
            <person name="Schmutz J."/>
            <person name="Taga M."/>
            <person name="White G.J."/>
            <person name="Zhou S."/>
            <person name="Schwartz D.C."/>
            <person name="Freitag M."/>
            <person name="Ma L.J."/>
            <person name="Danchin E.G."/>
            <person name="Henrissat B."/>
            <person name="Coutinho P.M."/>
            <person name="Nelson D.R."/>
            <person name="Straney D."/>
            <person name="Napoli C.A."/>
            <person name="Barker B.M."/>
            <person name="Gribskov M."/>
            <person name="Rep M."/>
            <person name="Kroken S."/>
            <person name="Molnar I."/>
            <person name="Rensing C."/>
            <person name="Kennell J.C."/>
            <person name="Zamora J."/>
            <person name="Farman M.L."/>
            <person name="Selker E.U."/>
            <person name="Salamov A."/>
            <person name="Shapiro H."/>
            <person name="Pangilinan J."/>
            <person name="Lindquist E."/>
            <person name="Lamers C."/>
            <person name="Grigoriev I.V."/>
            <person name="Geiser D.M."/>
            <person name="Covert S.F."/>
            <person name="Temporini E."/>
            <person name="Vanetten H.D."/>
        </authorList>
    </citation>
    <scope>NUCLEOTIDE SEQUENCE [LARGE SCALE GENOMIC DNA]</scope>
    <source>
        <strain evidence="12">ATCC MYA-4622 / CBS 123669 / FGSC 9596 / NRRL 45880 / 77-13-4</strain>
    </source>
</reference>
<proteinExistence type="inferred from homology"/>
<keyword evidence="3 8" id="KW-0349">Heme</keyword>
<dbReference type="InterPro" id="IPR017972">
    <property type="entry name" value="Cyt_P450_CS"/>
</dbReference>
<dbReference type="InterPro" id="IPR036396">
    <property type="entry name" value="Cyt_P450_sf"/>
</dbReference>
<evidence type="ECO:0000256" key="1">
    <source>
        <dbReference type="ARBA" id="ARBA00001971"/>
    </source>
</evidence>
<dbReference type="OrthoDB" id="1470350at2759"/>
<keyword evidence="10" id="KW-0812">Transmembrane</keyword>
<dbReference type="GeneID" id="9663879"/>
<comment type="similarity">
    <text evidence="2 9">Belongs to the cytochrome P450 family.</text>
</comment>
<dbReference type="VEuPathDB" id="FungiDB:NECHADRAFT_90568"/>
<evidence type="ECO:0000256" key="2">
    <source>
        <dbReference type="ARBA" id="ARBA00010617"/>
    </source>
</evidence>
<dbReference type="Proteomes" id="UP000005206">
    <property type="component" value="Chromosome 1"/>
</dbReference>
<evidence type="ECO:0000256" key="7">
    <source>
        <dbReference type="ARBA" id="ARBA00023033"/>
    </source>
</evidence>
<keyword evidence="4 8" id="KW-0479">Metal-binding</keyword>
<dbReference type="GO" id="GO:0005506">
    <property type="term" value="F:iron ion binding"/>
    <property type="evidence" value="ECO:0007669"/>
    <property type="project" value="InterPro"/>
</dbReference>
<dbReference type="GO" id="GO:0016705">
    <property type="term" value="F:oxidoreductase activity, acting on paired donors, with incorporation or reduction of molecular oxygen"/>
    <property type="evidence" value="ECO:0007669"/>
    <property type="project" value="InterPro"/>
</dbReference>
<keyword evidence="6 8" id="KW-0408">Iron</keyword>
<dbReference type="Pfam" id="PF00067">
    <property type="entry name" value="p450"/>
    <property type="match status" value="1"/>
</dbReference>
<dbReference type="SUPFAM" id="SSF48264">
    <property type="entry name" value="Cytochrome P450"/>
    <property type="match status" value="1"/>
</dbReference>
<evidence type="ECO:0000256" key="5">
    <source>
        <dbReference type="ARBA" id="ARBA00023002"/>
    </source>
</evidence>
<dbReference type="GO" id="GO:0004497">
    <property type="term" value="F:monooxygenase activity"/>
    <property type="evidence" value="ECO:0007669"/>
    <property type="project" value="UniProtKB-KW"/>
</dbReference>
<dbReference type="OMA" id="ESDHIRM"/>
<dbReference type="eggNOG" id="KOG0157">
    <property type="taxonomic scope" value="Eukaryota"/>
</dbReference>
<dbReference type="InterPro" id="IPR050121">
    <property type="entry name" value="Cytochrome_P450_monoxygenase"/>
</dbReference>
<sequence length="538" mass="62232">MPFYRCFVAFYILAHAHIPPTITIHYTRMPALSHYFERMDNVPPLGIAILAASLAVLYFFASGIYYAFFHPLAKVPGPRLYSFTQLPFFYYWIQGNWERRLKELHDKYGPVVRFTHKDVSFITADAMKKIYGHKTSMAQTFEKDALFYKPVRDQTDIINANTEDHRRFRRLLAHAFSDRALRGQEEIMQHYVDKFILRLTELAHQDTGIDVVRWFNFTTFDIIGDLAFGQSFGCLDSGGYHPWVAMIFSSVKTGPLRAAMQRLGLGKFVSLLMPAHLKRSLEEHFQLSKSTAMKRIESRDTEREDFMSYILRHNDEKGMTRSEIAENAKILIIAGSETTATLLSGVTFQLLTNRDKYEKLVKEIRTSFTNEQEITIARVNQLHYLIAAFSEGSRMYPPVPIGLPRETPKGGEEIEGYQIPEDVSGYAISHWSAYQSEINFRDPKMFIPERWLGDPRYDGDAKEVLQPFSIGPRNCLGKKRVFILAYAEMRLILAHLLWKFDLELVSESKNWNDQKVFNLWEKGDLKVKLTPVGEIGRD</sequence>
<name>C7YJP5_FUSV7</name>
<dbReference type="FunFam" id="1.10.630.10:FF:000047">
    <property type="entry name" value="Cytochrome P450 monooxygenase"/>
    <property type="match status" value="1"/>
</dbReference>
<gene>
    <name evidence="11" type="ORF">NECHADRAFT_90568</name>
</gene>
<evidence type="ECO:0000256" key="8">
    <source>
        <dbReference type="PIRSR" id="PIRSR602401-1"/>
    </source>
</evidence>